<dbReference type="Proteomes" id="UP000596742">
    <property type="component" value="Unassembled WGS sequence"/>
</dbReference>
<gene>
    <name evidence="3" type="ORF">MGAL_10B065845</name>
</gene>
<feature type="domain" description="C1q" evidence="2">
    <location>
        <begin position="129"/>
        <end position="241"/>
    </location>
</feature>
<dbReference type="EMBL" id="UYJE01000406">
    <property type="protein sequence ID" value="VDH93013.1"/>
    <property type="molecule type" value="Genomic_DNA"/>
</dbReference>
<feature type="signal peptide" evidence="1">
    <location>
        <begin position="1"/>
        <end position="22"/>
    </location>
</feature>
<sequence>MSGQMSLVVFLLLLTLISYSNGSFEELEIRMNSKFHSMEFILKFHFGRIRQLEEVVISQCAQMNKVKSELAITKKENKDRKQQISSLKKIVLKSAFKHSIGKAVDEMHNKRVHLVKDKRRIKGIQPDPSQVHTTAFYAYISQHLTMMEPNRILVFDTVITNLNGGYSPNTGIFTVAVDGVCSNTSLEELETRMNRKSQNTERIVQHQNDRIKKLEHTAASQTVEINELNGELVDVKSENLD</sequence>
<dbReference type="SUPFAM" id="SSF49842">
    <property type="entry name" value="TNF-like"/>
    <property type="match status" value="1"/>
</dbReference>
<keyword evidence="1" id="KW-0732">Signal</keyword>
<keyword evidence="4" id="KW-1185">Reference proteome</keyword>
<protein>
    <recommendedName>
        <fullName evidence="2">C1q domain-containing protein</fullName>
    </recommendedName>
</protein>
<proteinExistence type="predicted"/>
<organism evidence="3 4">
    <name type="scientific">Mytilus galloprovincialis</name>
    <name type="common">Mediterranean mussel</name>
    <dbReference type="NCBI Taxonomy" id="29158"/>
    <lineage>
        <taxon>Eukaryota</taxon>
        <taxon>Metazoa</taxon>
        <taxon>Spiralia</taxon>
        <taxon>Lophotrochozoa</taxon>
        <taxon>Mollusca</taxon>
        <taxon>Bivalvia</taxon>
        <taxon>Autobranchia</taxon>
        <taxon>Pteriomorphia</taxon>
        <taxon>Mytilida</taxon>
        <taxon>Mytiloidea</taxon>
        <taxon>Mytilidae</taxon>
        <taxon>Mytilinae</taxon>
        <taxon>Mytilus</taxon>
    </lineage>
</organism>
<feature type="chain" id="PRO_5032981310" description="C1q domain-containing protein" evidence="1">
    <location>
        <begin position="23"/>
        <end position="241"/>
    </location>
</feature>
<comment type="caution">
    <text evidence="3">The sequence shown here is derived from an EMBL/GenBank/DDBJ whole genome shotgun (WGS) entry which is preliminary data.</text>
</comment>
<reference evidence="3" key="1">
    <citation type="submission" date="2018-11" db="EMBL/GenBank/DDBJ databases">
        <authorList>
            <person name="Alioto T."/>
            <person name="Alioto T."/>
        </authorList>
    </citation>
    <scope>NUCLEOTIDE SEQUENCE</scope>
</reference>
<dbReference type="OrthoDB" id="6343173at2759"/>
<evidence type="ECO:0000259" key="2">
    <source>
        <dbReference type="PROSITE" id="PS50871"/>
    </source>
</evidence>
<accession>A0A8B6BMH9</accession>
<dbReference type="Gene3D" id="2.60.120.40">
    <property type="match status" value="1"/>
</dbReference>
<evidence type="ECO:0000313" key="3">
    <source>
        <dbReference type="EMBL" id="VDH93013.1"/>
    </source>
</evidence>
<dbReference type="InterPro" id="IPR008983">
    <property type="entry name" value="Tumour_necrosis_fac-like_dom"/>
</dbReference>
<dbReference type="InterPro" id="IPR001073">
    <property type="entry name" value="C1q_dom"/>
</dbReference>
<dbReference type="PROSITE" id="PS50871">
    <property type="entry name" value="C1Q"/>
    <property type="match status" value="1"/>
</dbReference>
<dbReference type="Pfam" id="PF00386">
    <property type="entry name" value="C1q"/>
    <property type="match status" value="1"/>
</dbReference>
<evidence type="ECO:0000256" key="1">
    <source>
        <dbReference type="SAM" id="SignalP"/>
    </source>
</evidence>
<evidence type="ECO:0000313" key="4">
    <source>
        <dbReference type="Proteomes" id="UP000596742"/>
    </source>
</evidence>
<dbReference type="AlphaFoldDB" id="A0A8B6BMH9"/>
<name>A0A8B6BMH9_MYTGA</name>